<dbReference type="Proteomes" id="UP001054945">
    <property type="component" value="Unassembled WGS sequence"/>
</dbReference>
<dbReference type="EMBL" id="BPLR01018265">
    <property type="protein sequence ID" value="GIY98170.1"/>
    <property type="molecule type" value="Genomic_DNA"/>
</dbReference>
<keyword evidence="3" id="KW-1185">Reference proteome</keyword>
<name>A0AAV4XSI8_CAEEX</name>
<evidence type="ECO:0000313" key="2">
    <source>
        <dbReference type="EMBL" id="GIY98170.1"/>
    </source>
</evidence>
<dbReference type="AlphaFoldDB" id="A0AAV4XSI8"/>
<evidence type="ECO:0008006" key="4">
    <source>
        <dbReference type="Google" id="ProtNLM"/>
    </source>
</evidence>
<organism evidence="2 3">
    <name type="scientific">Caerostris extrusa</name>
    <name type="common">Bark spider</name>
    <name type="synonym">Caerostris bankana</name>
    <dbReference type="NCBI Taxonomy" id="172846"/>
    <lineage>
        <taxon>Eukaryota</taxon>
        <taxon>Metazoa</taxon>
        <taxon>Ecdysozoa</taxon>
        <taxon>Arthropoda</taxon>
        <taxon>Chelicerata</taxon>
        <taxon>Arachnida</taxon>
        <taxon>Araneae</taxon>
        <taxon>Araneomorphae</taxon>
        <taxon>Entelegynae</taxon>
        <taxon>Araneoidea</taxon>
        <taxon>Araneidae</taxon>
        <taxon>Caerostris</taxon>
    </lineage>
</organism>
<accession>A0AAV4XSI8</accession>
<keyword evidence="1" id="KW-0732">Signal</keyword>
<feature type="chain" id="PRO_5043955051" description="Secreted protein" evidence="1">
    <location>
        <begin position="21"/>
        <end position="77"/>
    </location>
</feature>
<reference evidence="2 3" key="1">
    <citation type="submission" date="2021-06" db="EMBL/GenBank/DDBJ databases">
        <title>Caerostris extrusa draft genome.</title>
        <authorList>
            <person name="Kono N."/>
            <person name="Arakawa K."/>
        </authorList>
    </citation>
    <scope>NUCLEOTIDE SEQUENCE [LARGE SCALE GENOMIC DNA]</scope>
</reference>
<gene>
    <name evidence="2" type="ORF">CEXT_702221</name>
</gene>
<protein>
    <recommendedName>
        <fullName evidence="4">Secreted protein</fullName>
    </recommendedName>
</protein>
<proteinExistence type="predicted"/>
<evidence type="ECO:0000313" key="3">
    <source>
        <dbReference type="Proteomes" id="UP001054945"/>
    </source>
</evidence>
<sequence>MSQCAVIFLTCVALHRRDLAAGCGKTGGRGGASLVLIKWVNVSSGRYLPSRSTFFAMEPISSFHCRVVIETRCRQII</sequence>
<comment type="caution">
    <text evidence="2">The sequence shown here is derived from an EMBL/GenBank/DDBJ whole genome shotgun (WGS) entry which is preliminary data.</text>
</comment>
<evidence type="ECO:0000256" key="1">
    <source>
        <dbReference type="SAM" id="SignalP"/>
    </source>
</evidence>
<feature type="signal peptide" evidence="1">
    <location>
        <begin position="1"/>
        <end position="20"/>
    </location>
</feature>